<dbReference type="Pfam" id="PF26035">
    <property type="entry name" value="DUF8010"/>
    <property type="match status" value="1"/>
</dbReference>
<name>A0A7G9S629_9MICO</name>
<evidence type="ECO:0000313" key="3">
    <source>
        <dbReference type="EMBL" id="QNN63304.1"/>
    </source>
</evidence>
<protein>
    <submittedName>
        <fullName evidence="3">Uncharacterized protein</fullName>
    </submittedName>
</protein>
<dbReference type="EMBL" id="CP060716">
    <property type="protein sequence ID" value="QNN63304.1"/>
    <property type="molecule type" value="Genomic_DNA"/>
</dbReference>
<dbReference type="KEGG" id="ldn:H9L06_02910"/>
<accession>A0A7G9S629</accession>
<evidence type="ECO:0000313" key="4">
    <source>
        <dbReference type="Proteomes" id="UP000515934"/>
    </source>
</evidence>
<gene>
    <name evidence="3" type="ORF">H9L06_02910</name>
</gene>
<keyword evidence="4" id="KW-1185">Reference proteome</keyword>
<dbReference type="Pfam" id="PF26572">
    <property type="entry name" value="DUF8185"/>
    <property type="match status" value="1"/>
</dbReference>
<dbReference type="InterPro" id="IPR058323">
    <property type="entry name" value="DUF8010"/>
</dbReference>
<evidence type="ECO:0000259" key="1">
    <source>
        <dbReference type="Pfam" id="PF26035"/>
    </source>
</evidence>
<feature type="domain" description="DUF8185" evidence="2">
    <location>
        <begin position="117"/>
        <end position="216"/>
    </location>
</feature>
<sequence>MTVTATSIQLADQATRDDLRSFLARLVRVGEPEVRIRRRDDVLGVFGCTQAPAGILDTDPVVLVMRGFALAEQQQGEIDDVFEARAFLDRLARLEGSELSLPIPDMITTAAWAGVLPPNSGWQAYGMIDASSLAVVAKEGMSRVAESVPVDAGDPVVQRIRRSVWGSEIAPGIPASAAFAAESMGFLSGVDRLILSKSQHWTRLSGLNGYVILRFGAGFVR</sequence>
<reference evidence="3 4" key="1">
    <citation type="submission" date="2020-08" db="EMBL/GenBank/DDBJ databases">
        <title>Genome sequence of Leucobacter denitrificans KACC 14055T.</title>
        <authorList>
            <person name="Hyun D.-W."/>
            <person name="Bae J.-W."/>
        </authorList>
    </citation>
    <scope>NUCLEOTIDE SEQUENCE [LARGE SCALE GENOMIC DNA]</scope>
    <source>
        <strain evidence="3 4">KACC 14055</strain>
    </source>
</reference>
<evidence type="ECO:0000259" key="2">
    <source>
        <dbReference type="Pfam" id="PF26572"/>
    </source>
</evidence>
<dbReference type="RefSeq" id="WP_187555771.1">
    <property type="nucleotide sequence ID" value="NZ_CP060716.1"/>
</dbReference>
<dbReference type="AlphaFoldDB" id="A0A7G9S629"/>
<dbReference type="Proteomes" id="UP000515934">
    <property type="component" value="Chromosome"/>
</dbReference>
<organism evidence="3 4">
    <name type="scientific">Leucobacter denitrificans</name>
    <dbReference type="NCBI Taxonomy" id="683042"/>
    <lineage>
        <taxon>Bacteria</taxon>
        <taxon>Bacillati</taxon>
        <taxon>Actinomycetota</taxon>
        <taxon>Actinomycetes</taxon>
        <taxon>Micrococcales</taxon>
        <taxon>Microbacteriaceae</taxon>
        <taxon>Leucobacter</taxon>
    </lineage>
</organism>
<proteinExistence type="predicted"/>
<feature type="domain" description="DUF8010" evidence="1">
    <location>
        <begin position="5"/>
        <end position="114"/>
    </location>
</feature>
<dbReference type="InterPro" id="IPR058498">
    <property type="entry name" value="DUF8185"/>
</dbReference>